<organism evidence="2 3">
    <name type="scientific">Calicophoron daubneyi</name>
    <name type="common">Rumen fluke</name>
    <name type="synonym">Paramphistomum daubneyi</name>
    <dbReference type="NCBI Taxonomy" id="300641"/>
    <lineage>
        <taxon>Eukaryota</taxon>
        <taxon>Metazoa</taxon>
        <taxon>Spiralia</taxon>
        <taxon>Lophotrochozoa</taxon>
        <taxon>Platyhelminthes</taxon>
        <taxon>Trematoda</taxon>
        <taxon>Digenea</taxon>
        <taxon>Plagiorchiida</taxon>
        <taxon>Pronocephalata</taxon>
        <taxon>Paramphistomoidea</taxon>
        <taxon>Paramphistomidae</taxon>
        <taxon>Calicophoron</taxon>
    </lineage>
</organism>
<dbReference type="EMBL" id="CAXLJL010000156">
    <property type="protein sequence ID" value="CAL5133605.1"/>
    <property type="molecule type" value="Genomic_DNA"/>
</dbReference>
<accession>A0AAV2TB29</accession>
<gene>
    <name evidence="2" type="ORF">CDAUBV1_LOCUS6871</name>
</gene>
<evidence type="ECO:0000313" key="3">
    <source>
        <dbReference type="Proteomes" id="UP001497525"/>
    </source>
</evidence>
<evidence type="ECO:0000313" key="2">
    <source>
        <dbReference type="EMBL" id="CAL5133605.1"/>
    </source>
</evidence>
<sequence>MSYDVVQFEDDGEICVLPTCWFLDGNVFLPPVCDKNLRIAIMRSIPPTDAWDEYPASRLVRAQTYDAAFEYAKKLSNDEEDCDTSPCRGVLRRRRPKPIRRYTPNPTDEESQNMEPHTPLSLLNSTSISPAAGSSSHAVIYPVIRATTSSASASGVLNLSQPCEKANQQPSFPDNTDCMDINTYIHCRMDNILKAFQAMEATVLARFDRLDKRVSALSNQLERYHRDVLIKVFNQSPTKGT</sequence>
<evidence type="ECO:0000256" key="1">
    <source>
        <dbReference type="SAM" id="MobiDB-lite"/>
    </source>
</evidence>
<reference evidence="2" key="1">
    <citation type="submission" date="2024-06" db="EMBL/GenBank/DDBJ databases">
        <authorList>
            <person name="Liu X."/>
            <person name="Lenzi L."/>
            <person name="Haldenby T S."/>
            <person name="Uol C."/>
        </authorList>
    </citation>
    <scope>NUCLEOTIDE SEQUENCE</scope>
</reference>
<feature type="region of interest" description="Disordered" evidence="1">
    <location>
        <begin position="84"/>
        <end position="127"/>
    </location>
</feature>
<proteinExistence type="predicted"/>
<name>A0AAV2TB29_CALDB</name>
<feature type="compositionally biased region" description="Basic residues" evidence="1">
    <location>
        <begin position="90"/>
        <end position="100"/>
    </location>
</feature>
<comment type="caution">
    <text evidence="2">The sequence shown here is derived from an EMBL/GenBank/DDBJ whole genome shotgun (WGS) entry which is preliminary data.</text>
</comment>
<dbReference type="AlphaFoldDB" id="A0AAV2TB29"/>
<dbReference type="Proteomes" id="UP001497525">
    <property type="component" value="Unassembled WGS sequence"/>
</dbReference>
<protein>
    <submittedName>
        <fullName evidence="2">Uncharacterized protein</fullName>
    </submittedName>
</protein>